<gene>
    <name evidence="5" type="ORF">VKT23_001178</name>
</gene>
<evidence type="ECO:0000313" key="6">
    <source>
        <dbReference type="Proteomes" id="UP001498398"/>
    </source>
</evidence>
<keyword evidence="3" id="KW-0274">FAD</keyword>
<keyword evidence="4" id="KW-0560">Oxidoreductase</keyword>
<comment type="cofactor">
    <cofactor evidence="1">
        <name>FAD</name>
        <dbReference type="ChEBI" id="CHEBI:57692"/>
    </cofactor>
</comment>
<keyword evidence="2" id="KW-0285">Flavoprotein</keyword>
<proteinExistence type="predicted"/>
<evidence type="ECO:0000256" key="3">
    <source>
        <dbReference type="ARBA" id="ARBA00022827"/>
    </source>
</evidence>
<dbReference type="SUPFAM" id="SSF51905">
    <property type="entry name" value="FAD/NAD(P)-binding domain"/>
    <property type="match status" value="1"/>
</dbReference>
<organism evidence="5 6">
    <name type="scientific">Marasmiellus scandens</name>
    <dbReference type="NCBI Taxonomy" id="2682957"/>
    <lineage>
        <taxon>Eukaryota</taxon>
        <taxon>Fungi</taxon>
        <taxon>Dikarya</taxon>
        <taxon>Basidiomycota</taxon>
        <taxon>Agaricomycotina</taxon>
        <taxon>Agaricomycetes</taxon>
        <taxon>Agaricomycetidae</taxon>
        <taxon>Agaricales</taxon>
        <taxon>Marasmiineae</taxon>
        <taxon>Omphalotaceae</taxon>
        <taxon>Marasmiellus</taxon>
    </lineage>
</organism>
<evidence type="ECO:0000256" key="1">
    <source>
        <dbReference type="ARBA" id="ARBA00001974"/>
    </source>
</evidence>
<dbReference type="InterPro" id="IPR045170">
    <property type="entry name" value="MTOX"/>
</dbReference>
<dbReference type="PANTHER" id="PTHR10961">
    <property type="entry name" value="PEROXISOMAL SARCOSINE OXIDASE"/>
    <property type="match status" value="1"/>
</dbReference>
<evidence type="ECO:0008006" key="7">
    <source>
        <dbReference type="Google" id="ProtNLM"/>
    </source>
</evidence>
<accession>A0ABR1K9J1</accession>
<reference evidence="5 6" key="1">
    <citation type="submission" date="2024-01" db="EMBL/GenBank/DDBJ databases">
        <title>A draft genome for the cacao thread blight pathogen Marasmiellus scandens.</title>
        <authorList>
            <person name="Baruah I.K."/>
            <person name="Leung J."/>
            <person name="Bukari Y."/>
            <person name="Amoako-Attah I."/>
            <person name="Meinhardt L.W."/>
            <person name="Bailey B.A."/>
            <person name="Cohen S.P."/>
        </authorList>
    </citation>
    <scope>NUCLEOTIDE SEQUENCE [LARGE SCALE GENOMIC DNA]</scope>
    <source>
        <strain evidence="5 6">GH-19</strain>
    </source>
</reference>
<sequence>MSTRYNDSPDGDWIIGPHPKNNSIIFATGGSGHAFKFFPVIGRLVADTIQGKLEPALVKKFAVDRPASFAARTDGVRAAEEIEELDMNQLCDSEDLLV</sequence>
<evidence type="ECO:0000313" key="5">
    <source>
        <dbReference type="EMBL" id="KAK7473075.1"/>
    </source>
</evidence>
<dbReference type="PANTHER" id="PTHR10961:SF46">
    <property type="entry name" value="PEROXISOMAL SARCOSINE OXIDASE"/>
    <property type="match status" value="1"/>
</dbReference>
<comment type="caution">
    <text evidence="5">The sequence shown here is derived from an EMBL/GenBank/DDBJ whole genome shotgun (WGS) entry which is preliminary data.</text>
</comment>
<name>A0ABR1K9J1_9AGAR</name>
<protein>
    <recommendedName>
        <fullName evidence="7">FAD dependent oxidoreductase domain-containing protein</fullName>
    </recommendedName>
</protein>
<dbReference type="EMBL" id="JBANRG010000001">
    <property type="protein sequence ID" value="KAK7473075.1"/>
    <property type="molecule type" value="Genomic_DNA"/>
</dbReference>
<dbReference type="Gene3D" id="3.50.50.60">
    <property type="entry name" value="FAD/NAD(P)-binding domain"/>
    <property type="match status" value="1"/>
</dbReference>
<keyword evidence="6" id="KW-1185">Reference proteome</keyword>
<evidence type="ECO:0000256" key="4">
    <source>
        <dbReference type="ARBA" id="ARBA00023002"/>
    </source>
</evidence>
<dbReference type="Proteomes" id="UP001498398">
    <property type="component" value="Unassembled WGS sequence"/>
</dbReference>
<evidence type="ECO:0000256" key="2">
    <source>
        <dbReference type="ARBA" id="ARBA00022630"/>
    </source>
</evidence>
<dbReference type="InterPro" id="IPR036188">
    <property type="entry name" value="FAD/NAD-bd_sf"/>
</dbReference>